<dbReference type="PANTHER" id="PTHR19331">
    <property type="entry name" value="SCAVENGER RECEPTOR DOMAIN-CONTAINING"/>
    <property type="match status" value="1"/>
</dbReference>
<evidence type="ECO:0000256" key="5">
    <source>
        <dbReference type="ARBA" id="ARBA00022989"/>
    </source>
</evidence>
<reference evidence="13" key="1">
    <citation type="submission" date="2024-04" db="EMBL/GenBank/DDBJ databases">
        <title>Salinicola lusitanus LLJ914,a marine bacterium isolated from the Okinawa Trough.</title>
        <authorList>
            <person name="Li J."/>
        </authorList>
    </citation>
    <scope>NUCLEOTIDE SEQUENCE [LARGE SCALE GENOMIC DNA]</scope>
</reference>
<evidence type="ECO:0000256" key="3">
    <source>
        <dbReference type="ARBA" id="ARBA00022729"/>
    </source>
</evidence>
<dbReference type="InterPro" id="IPR036772">
    <property type="entry name" value="SRCR-like_dom_sf"/>
</dbReference>
<evidence type="ECO:0000313" key="12">
    <source>
        <dbReference type="EMBL" id="KAK7880803.1"/>
    </source>
</evidence>
<comment type="caution">
    <text evidence="9">Lacks conserved residue(s) required for the propagation of feature annotation.</text>
</comment>
<keyword evidence="5" id="KW-1133">Transmembrane helix</keyword>
<keyword evidence="8" id="KW-0325">Glycoprotein</keyword>
<proteinExistence type="predicted"/>
<feature type="region of interest" description="Disordered" evidence="10">
    <location>
        <begin position="1"/>
        <end position="79"/>
    </location>
</feature>
<keyword evidence="4" id="KW-0677">Repeat</keyword>
<keyword evidence="2" id="KW-0812">Transmembrane</keyword>
<dbReference type="FunFam" id="3.10.250.10:FF:000005">
    <property type="entry name" value="Neurotrypsin isoform A"/>
    <property type="match status" value="1"/>
</dbReference>
<accession>A0AAW0MW13</accession>
<keyword evidence="7 9" id="KW-1015">Disulfide bond</keyword>
<evidence type="ECO:0000256" key="10">
    <source>
        <dbReference type="SAM" id="MobiDB-lite"/>
    </source>
</evidence>
<comment type="subcellular location">
    <subcellularLocation>
        <location evidence="1">Membrane</location>
        <topology evidence="1">Single-pass membrane protein</topology>
    </subcellularLocation>
</comment>
<evidence type="ECO:0000256" key="1">
    <source>
        <dbReference type="ARBA" id="ARBA00004167"/>
    </source>
</evidence>
<feature type="disulfide bond" evidence="9">
    <location>
        <begin position="450"/>
        <end position="460"/>
    </location>
</feature>
<feature type="domain" description="SRCR" evidence="11">
    <location>
        <begin position="153"/>
        <end position="249"/>
    </location>
</feature>
<dbReference type="PRINTS" id="PR01217">
    <property type="entry name" value="PRICHEXTENSN"/>
</dbReference>
<feature type="disulfide bond" evidence="9">
    <location>
        <begin position="328"/>
        <end position="338"/>
    </location>
</feature>
<dbReference type="FunFam" id="3.10.250.10:FF:000016">
    <property type="entry name" value="Scavenger receptor cysteine-rich protein type 12"/>
    <property type="match status" value="1"/>
</dbReference>
<comment type="caution">
    <text evidence="12">The sequence shown here is derived from an EMBL/GenBank/DDBJ whole genome shotgun (WGS) entry which is preliminary data.</text>
</comment>
<gene>
    <name evidence="12" type="ORF">WMY93_032566</name>
</gene>
<dbReference type="FunFam" id="3.10.250.10:FF:000009">
    <property type="entry name" value="WC1"/>
    <property type="match status" value="1"/>
</dbReference>
<dbReference type="Proteomes" id="UP001460270">
    <property type="component" value="Unassembled WGS sequence"/>
</dbReference>
<evidence type="ECO:0000313" key="13">
    <source>
        <dbReference type="Proteomes" id="UP001460270"/>
    </source>
</evidence>
<dbReference type="AlphaFoldDB" id="A0AAW0MW13"/>
<dbReference type="InterPro" id="IPR001190">
    <property type="entry name" value="SRCR"/>
</dbReference>
<evidence type="ECO:0000256" key="7">
    <source>
        <dbReference type="ARBA" id="ARBA00023157"/>
    </source>
</evidence>
<evidence type="ECO:0000256" key="8">
    <source>
        <dbReference type="ARBA" id="ARBA00023180"/>
    </source>
</evidence>
<protein>
    <recommendedName>
        <fullName evidence="11">SRCR domain-containing protein</fullName>
    </recommendedName>
</protein>
<feature type="domain" description="SRCR" evidence="11">
    <location>
        <begin position="261"/>
        <end position="359"/>
    </location>
</feature>
<keyword evidence="3" id="KW-0732">Signal</keyword>
<dbReference type="Pfam" id="PF00530">
    <property type="entry name" value="SRCR"/>
    <property type="match status" value="3"/>
</dbReference>
<evidence type="ECO:0000256" key="4">
    <source>
        <dbReference type="ARBA" id="ARBA00022737"/>
    </source>
</evidence>
<dbReference type="Gene3D" id="3.10.250.10">
    <property type="entry name" value="SRCR-like domain"/>
    <property type="match status" value="3"/>
</dbReference>
<dbReference type="PROSITE" id="PS50287">
    <property type="entry name" value="SRCR_2"/>
    <property type="match status" value="3"/>
</dbReference>
<evidence type="ECO:0000256" key="6">
    <source>
        <dbReference type="ARBA" id="ARBA00023136"/>
    </source>
</evidence>
<name>A0AAW0MW13_9GOBI</name>
<keyword evidence="13" id="KW-1185">Reference proteome</keyword>
<dbReference type="GO" id="GO:0016020">
    <property type="term" value="C:membrane"/>
    <property type="evidence" value="ECO:0007669"/>
    <property type="project" value="UniProtKB-SubCell"/>
</dbReference>
<evidence type="ECO:0000256" key="2">
    <source>
        <dbReference type="ARBA" id="ARBA00022692"/>
    </source>
</evidence>
<dbReference type="SMART" id="SM00202">
    <property type="entry name" value="SR"/>
    <property type="match status" value="3"/>
</dbReference>
<dbReference type="EMBL" id="JBBPFD010000049">
    <property type="protein sequence ID" value="KAK7880803.1"/>
    <property type="molecule type" value="Genomic_DNA"/>
</dbReference>
<organism evidence="12 13">
    <name type="scientific">Mugilogobius chulae</name>
    <name type="common">yellowstripe goby</name>
    <dbReference type="NCBI Taxonomy" id="88201"/>
    <lineage>
        <taxon>Eukaryota</taxon>
        <taxon>Metazoa</taxon>
        <taxon>Chordata</taxon>
        <taxon>Craniata</taxon>
        <taxon>Vertebrata</taxon>
        <taxon>Euteleostomi</taxon>
        <taxon>Actinopterygii</taxon>
        <taxon>Neopterygii</taxon>
        <taxon>Teleostei</taxon>
        <taxon>Neoteleostei</taxon>
        <taxon>Acanthomorphata</taxon>
        <taxon>Gobiaria</taxon>
        <taxon>Gobiiformes</taxon>
        <taxon>Gobioidei</taxon>
        <taxon>Gobiidae</taxon>
        <taxon>Gobionellinae</taxon>
        <taxon>Mugilogobius</taxon>
    </lineage>
</organism>
<keyword evidence="6" id="KW-0472">Membrane</keyword>
<feature type="domain" description="SRCR" evidence="11">
    <location>
        <begin position="381"/>
        <end position="481"/>
    </location>
</feature>
<dbReference type="PRINTS" id="PR00258">
    <property type="entry name" value="SPERACTRCPTR"/>
</dbReference>
<sequence>MSAEWADPSVLRPNTMETLDEGKNSSTTAPPPDTTAPSPDTTAPPIYTTAPPIYTTAPPPDTTAPPTYTTAPPPDTTAPPIYTTAPPTYTTTPPPDTTAPPTYTMAPPTYTTVPPPDTTAPPTYPTASPTYTTAPLPDTTAHESSRPAVDGDVRLVKTRSCCSGRVEIFYQGRWGSVCGSGWDVNDANVVCRQLGFGRAQYAVSFPAGTDPIWLSSARCRGSERSITDCGTLGYYSSCRDNAVAGVICQANQSEPGAEGDVRLVNGNRCGGRVEIFHQGQWGSVNNYGWDMNDAQVVCRQLDCGRAQETLWFSIYGVGGPVWLTGVSCNGSELSLTDCGHSANVGYKRDHRYDAGVRCEGSVGLPITVPPPDFKPGVEGEVRLIGVRYSFCSGQVQIFHQGYWRSICGDGWDVTAAHVACRQAGCGMAMDVYQARWDVDTGRMLMSNVSCIGSETSLTDCRHSFGHQSCSSDDASANCYCKTPPPTHTHPHILVPLS</sequence>
<dbReference type="SUPFAM" id="SSF56487">
    <property type="entry name" value="SRCR-like"/>
    <property type="match status" value="3"/>
</dbReference>
<feature type="compositionally biased region" description="Low complexity" evidence="10">
    <location>
        <begin position="35"/>
        <end position="56"/>
    </location>
</feature>
<evidence type="ECO:0000256" key="9">
    <source>
        <dbReference type="PROSITE-ProRule" id="PRU00196"/>
    </source>
</evidence>
<feature type="disulfide bond" evidence="9">
    <location>
        <begin position="219"/>
        <end position="229"/>
    </location>
</feature>
<evidence type="ECO:0000259" key="11">
    <source>
        <dbReference type="PROSITE" id="PS50287"/>
    </source>
</evidence>